<accession>A0A6B1D2N6</accession>
<dbReference type="Pfam" id="PF13565">
    <property type="entry name" value="HTH_32"/>
    <property type="match status" value="1"/>
</dbReference>
<dbReference type="SUPFAM" id="SSF46689">
    <property type="entry name" value="Homeodomain-like"/>
    <property type="match status" value="1"/>
</dbReference>
<name>A0A6B1D2N6_9CHLR</name>
<dbReference type="InterPro" id="IPR009057">
    <property type="entry name" value="Homeodomain-like_sf"/>
</dbReference>
<sequence length="156" mass="18209">MALYVRKLEEEEWEELERIIQNMENDVSIQRLMIILLSAQGHKVQEISREVDLHPINVRKWIHRYNRHGLDGLRSGKSPGRPPVFTAAQRQAIVDIASADPTSLKLPFNQWSLQRLRKYLIDEEVVAQISVETIRQILRTQGIQPRLMGGQHQDER</sequence>
<dbReference type="AlphaFoldDB" id="A0A6B1D2N6"/>
<reference evidence="1" key="1">
    <citation type="submission" date="2019-09" db="EMBL/GenBank/DDBJ databases">
        <title>Characterisation of the sponge microbiome using genome-centric metagenomics.</title>
        <authorList>
            <person name="Engelberts J.P."/>
            <person name="Robbins S.J."/>
            <person name="De Goeij J.M."/>
            <person name="Aranda M."/>
            <person name="Bell S.C."/>
            <person name="Webster N.S."/>
        </authorList>
    </citation>
    <scope>NUCLEOTIDE SEQUENCE</scope>
    <source>
        <strain evidence="1">SB0661_bin_32</strain>
    </source>
</reference>
<protein>
    <submittedName>
        <fullName evidence="1">Helix-turn-helix domain-containing protein</fullName>
    </submittedName>
</protein>
<comment type="caution">
    <text evidence="1">The sequence shown here is derived from an EMBL/GenBank/DDBJ whole genome shotgun (WGS) entry which is preliminary data.</text>
</comment>
<evidence type="ECO:0000313" key="1">
    <source>
        <dbReference type="EMBL" id="MYC93722.1"/>
    </source>
</evidence>
<proteinExistence type="predicted"/>
<dbReference type="EMBL" id="VXMH01000014">
    <property type="protein sequence ID" value="MYC93722.1"/>
    <property type="molecule type" value="Genomic_DNA"/>
</dbReference>
<gene>
    <name evidence="1" type="ORF">F4X14_02020</name>
</gene>
<organism evidence="1">
    <name type="scientific">Caldilineaceae bacterium SB0661_bin_32</name>
    <dbReference type="NCBI Taxonomy" id="2605255"/>
    <lineage>
        <taxon>Bacteria</taxon>
        <taxon>Bacillati</taxon>
        <taxon>Chloroflexota</taxon>
        <taxon>Caldilineae</taxon>
        <taxon>Caldilineales</taxon>
        <taxon>Caldilineaceae</taxon>
    </lineage>
</organism>